<sequence length="538" mass="60527">MNYFVKFLNILQNINFEFWFLHFDFINIMSNNKKIKKTDLSVAAILIIGIFVVVNFLSYQIFYRFDLTQNKIYSISSVSKKTVGELDDVVNIKAYFSNNLPSQFLALRQEVADILDEYQAFSNGKIRIEFIDPGTEEDTQRELYMVGIPQLTFEVYEKDKIQQVRGYMGIVISYGENSESIPAVKQNTSDLEYQLTTVIKKVISDKIAAIGIVTSHGTADSQNQISTIYQELSGLYTLQNIDLQSITSVPDNIDTIIIIGPREQFTEEQLKVINSFVARGGGLLLAYNGVEIGDGLQAQKNITGIEGLMEKYGIKINNDLVADQRSGIASFNQGFITFSTQYPFWPKVIGDGFNQENSAVSNLESITFPWASSIGFVDEETKNSSSFLARTTDKAWQVSDNFNISPNNMTKSGNTGQYNLAVSVFGNINNPYPEGENTAFEGKIVVIGDSDFISDGFLRNSPDNLVFFQNLVDMLSLDGDLISIRSKTVSSRPIKEDLTDSSRAMIRYINVFGLTMVVVVFGMIRYYIRRKSRFVDDL</sequence>
<dbReference type="Pfam" id="PF09822">
    <property type="entry name" value="ABC_transp_aux"/>
    <property type="match status" value="1"/>
</dbReference>
<dbReference type="Proteomes" id="UP000177579">
    <property type="component" value="Unassembled WGS sequence"/>
</dbReference>
<organism evidence="4 5">
    <name type="scientific">Candidatus Falkowbacteria bacterium RIFOXYD2_FULL_34_120</name>
    <dbReference type="NCBI Taxonomy" id="1798007"/>
    <lineage>
        <taxon>Bacteria</taxon>
        <taxon>Candidatus Falkowiibacteriota</taxon>
    </lineage>
</organism>
<keyword evidence="1" id="KW-0472">Membrane</keyword>
<name>A0A1F5TR40_9BACT</name>
<keyword evidence="1" id="KW-1133">Transmembrane helix</keyword>
<accession>A0A1F5TR40</accession>
<feature type="domain" description="DUF7088" evidence="3">
    <location>
        <begin position="69"/>
        <end position="173"/>
    </location>
</feature>
<dbReference type="InterPro" id="IPR055396">
    <property type="entry name" value="DUF7088"/>
</dbReference>
<dbReference type="InterPro" id="IPR019196">
    <property type="entry name" value="ABC_transp_unknown"/>
</dbReference>
<reference evidence="4 5" key="1">
    <citation type="journal article" date="2016" name="Nat. Commun.">
        <title>Thousands of microbial genomes shed light on interconnected biogeochemical processes in an aquifer system.</title>
        <authorList>
            <person name="Anantharaman K."/>
            <person name="Brown C.T."/>
            <person name="Hug L.A."/>
            <person name="Sharon I."/>
            <person name="Castelle C.J."/>
            <person name="Probst A.J."/>
            <person name="Thomas B.C."/>
            <person name="Singh A."/>
            <person name="Wilkins M.J."/>
            <person name="Karaoz U."/>
            <person name="Brodie E.L."/>
            <person name="Williams K.H."/>
            <person name="Hubbard S.S."/>
            <person name="Banfield J.F."/>
        </authorList>
    </citation>
    <scope>NUCLEOTIDE SEQUENCE [LARGE SCALE GENOMIC DNA]</scope>
</reference>
<evidence type="ECO:0000259" key="2">
    <source>
        <dbReference type="Pfam" id="PF09822"/>
    </source>
</evidence>
<evidence type="ECO:0000256" key="1">
    <source>
        <dbReference type="SAM" id="Phobius"/>
    </source>
</evidence>
<evidence type="ECO:0000313" key="4">
    <source>
        <dbReference type="EMBL" id="OGF41267.1"/>
    </source>
</evidence>
<evidence type="ECO:0000259" key="3">
    <source>
        <dbReference type="Pfam" id="PF23357"/>
    </source>
</evidence>
<protein>
    <submittedName>
        <fullName evidence="4">Uncharacterized protein</fullName>
    </submittedName>
</protein>
<keyword evidence="1" id="KW-0812">Transmembrane</keyword>
<comment type="caution">
    <text evidence="4">The sequence shown here is derived from an EMBL/GenBank/DDBJ whole genome shotgun (WGS) entry which is preliminary data.</text>
</comment>
<gene>
    <name evidence="4" type="ORF">A2531_00180</name>
</gene>
<dbReference type="Pfam" id="PF23357">
    <property type="entry name" value="DUF7088"/>
    <property type="match status" value="1"/>
</dbReference>
<dbReference type="EMBL" id="MFGO01000011">
    <property type="protein sequence ID" value="OGF41267.1"/>
    <property type="molecule type" value="Genomic_DNA"/>
</dbReference>
<proteinExistence type="predicted"/>
<evidence type="ECO:0000313" key="5">
    <source>
        <dbReference type="Proteomes" id="UP000177579"/>
    </source>
</evidence>
<feature type="transmembrane region" description="Helical" evidence="1">
    <location>
        <begin position="508"/>
        <end position="528"/>
    </location>
</feature>
<feature type="domain" description="ABC-type uncharacterised transport system" evidence="2">
    <location>
        <begin position="210"/>
        <end position="462"/>
    </location>
</feature>
<feature type="transmembrane region" description="Helical" evidence="1">
    <location>
        <begin position="40"/>
        <end position="62"/>
    </location>
</feature>
<dbReference type="AlphaFoldDB" id="A0A1F5TR40"/>